<evidence type="ECO:0000256" key="6">
    <source>
        <dbReference type="ARBA" id="ARBA00022840"/>
    </source>
</evidence>
<dbReference type="Gene3D" id="3.40.50.300">
    <property type="entry name" value="P-loop containing nucleotide triphosphate hydrolases"/>
    <property type="match status" value="1"/>
</dbReference>
<gene>
    <name evidence="10" type="ORF">CUESP1_0936</name>
</gene>
<reference evidence="10 11" key="1">
    <citation type="submission" date="2016-11" db="EMBL/GenBank/DDBJ databases">
        <authorList>
            <person name="Manzoor S."/>
        </authorList>
    </citation>
    <scope>NUCLEOTIDE SEQUENCE [LARGE SCALE GENOMIC DNA]</scope>
    <source>
        <strain evidence="10">Clostridium ultunense strain Esp</strain>
    </source>
</reference>
<evidence type="ECO:0000313" key="11">
    <source>
        <dbReference type="Proteomes" id="UP000245423"/>
    </source>
</evidence>
<evidence type="ECO:0000256" key="7">
    <source>
        <dbReference type="ARBA" id="ARBA00022967"/>
    </source>
</evidence>
<accession>A0A1M4PLJ3</accession>
<dbReference type="InterPro" id="IPR027417">
    <property type="entry name" value="P-loop_NTPase"/>
</dbReference>
<dbReference type="Pfam" id="PF00005">
    <property type="entry name" value="ABC_tran"/>
    <property type="match status" value="1"/>
</dbReference>
<keyword evidence="4" id="KW-0677">Repeat</keyword>
<dbReference type="PANTHER" id="PTHR43790:SF3">
    <property type="entry name" value="D-ALLOSE IMPORT ATP-BINDING PROTEIN ALSA-RELATED"/>
    <property type="match status" value="1"/>
</dbReference>
<dbReference type="InterPro" id="IPR050107">
    <property type="entry name" value="ABC_carbohydrate_import_ATPase"/>
</dbReference>
<keyword evidence="6 10" id="KW-0067">ATP-binding</keyword>
<evidence type="ECO:0000256" key="5">
    <source>
        <dbReference type="ARBA" id="ARBA00022741"/>
    </source>
</evidence>
<keyword evidence="5" id="KW-0547">Nucleotide-binding</keyword>
<feature type="domain" description="ABC transporter" evidence="9">
    <location>
        <begin position="47"/>
        <end position="299"/>
    </location>
</feature>
<dbReference type="EMBL" id="LT669839">
    <property type="protein sequence ID" value="SHD76312.1"/>
    <property type="molecule type" value="Genomic_DNA"/>
</dbReference>
<name>A0A1M4PLJ3_9FIRM</name>
<keyword evidence="3" id="KW-0762">Sugar transport</keyword>
<dbReference type="GO" id="GO:0016887">
    <property type="term" value="F:ATP hydrolysis activity"/>
    <property type="evidence" value="ECO:0007669"/>
    <property type="project" value="InterPro"/>
</dbReference>
<evidence type="ECO:0000256" key="8">
    <source>
        <dbReference type="ARBA" id="ARBA00023136"/>
    </source>
</evidence>
<keyword evidence="11" id="KW-1185">Reference proteome</keyword>
<protein>
    <submittedName>
        <fullName evidence="10">Ribose ABC transporter (ATP-binding protein)</fullName>
    </submittedName>
</protein>
<evidence type="ECO:0000256" key="1">
    <source>
        <dbReference type="ARBA" id="ARBA00022448"/>
    </source>
</evidence>
<dbReference type="PROSITE" id="PS50893">
    <property type="entry name" value="ABC_TRANSPORTER_2"/>
    <property type="match status" value="1"/>
</dbReference>
<dbReference type="PROSITE" id="PS00211">
    <property type="entry name" value="ABC_TRANSPORTER_1"/>
    <property type="match status" value="1"/>
</dbReference>
<dbReference type="CDD" id="cd03215">
    <property type="entry name" value="ABC_Carb_Monos_II"/>
    <property type="match status" value="1"/>
</dbReference>
<keyword evidence="8" id="KW-0472">Membrane</keyword>
<keyword evidence="1" id="KW-0813">Transport</keyword>
<dbReference type="InterPro" id="IPR003439">
    <property type="entry name" value="ABC_transporter-like_ATP-bd"/>
</dbReference>
<dbReference type="InterPro" id="IPR017871">
    <property type="entry name" value="ABC_transporter-like_CS"/>
</dbReference>
<dbReference type="AlphaFoldDB" id="A0A1M4PLJ3"/>
<dbReference type="InterPro" id="IPR003593">
    <property type="entry name" value="AAA+_ATPase"/>
</dbReference>
<evidence type="ECO:0000313" key="10">
    <source>
        <dbReference type="EMBL" id="SHD76312.1"/>
    </source>
</evidence>
<evidence type="ECO:0000256" key="2">
    <source>
        <dbReference type="ARBA" id="ARBA00022475"/>
    </source>
</evidence>
<dbReference type="PANTHER" id="PTHR43790">
    <property type="entry name" value="CARBOHYDRATE TRANSPORT ATP-BINDING PROTEIN MG119-RELATED"/>
    <property type="match status" value="1"/>
</dbReference>
<keyword evidence="7" id="KW-1278">Translocase</keyword>
<proteinExistence type="predicted"/>
<dbReference type="Proteomes" id="UP000245423">
    <property type="component" value="Chromosome 1"/>
</dbReference>
<evidence type="ECO:0000259" key="9">
    <source>
        <dbReference type="PROSITE" id="PS50893"/>
    </source>
</evidence>
<dbReference type="SUPFAM" id="SSF52540">
    <property type="entry name" value="P-loop containing nucleoside triphosphate hydrolases"/>
    <property type="match status" value="2"/>
</dbReference>
<dbReference type="RefSeq" id="WP_243473942.1">
    <property type="nucleotide sequence ID" value="NZ_LT669839.1"/>
</dbReference>
<dbReference type="SMART" id="SM00382">
    <property type="entry name" value="AAA"/>
    <property type="match status" value="1"/>
</dbReference>
<keyword evidence="2" id="KW-1003">Cell membrane</keyword>
<dbReference type="GO" id="GO:0005524">
    <property type="term" value="F:ATP binding"/>
    <property type="evidence" value="ECO:0007669"/>
    <property type="project" value="UniProtKB-KW"/>
</dbReference>
<evidence type="ECO:0000256" key="4">
    <source>
        <dbReference type="ARBA" id="ARBA00022737"/>
    </source>
</evidence>
<organism evidence="10 11">
    <name type="scientific">[Clostridium] ultunense Esp</name>
    <dbReference type="NCBI Taxonomy" id="1288971"/>
    <lineage>
        <taxon>Bacteria</taxon>
        <taxon>Bacillati</taxon>
        <taxon>Bacillota</taxon>
        <taxon>Tissierellia</taxon>
        <taxon>Tissierellales</taxon>
        <taxon>Tepidimicrobiaceae</taxon>
        <taxon>Schnuerera</taxon>
    </lineage>
</organism>
<sequence length="299" mass="33011">MLYISHRLEEIFEIADRVTVIRDGEYVATSDTKSVTEEQLIAWMVGRNVDNLYPKFHVDIGENVLELRNVNQEGVLKNINLNLKRGEILGISGLAGSGRTELAEAISGLTQIESGEIILNGEKVEIKDYSSALEYGMVYVSEDRKEKGLVIPMDIKENITMPILQKLSNSKVIDFQEERTISNHYMEQLSIKAPSIDSIVGNLSGGNQQKVAIAKALACKPKILILDEPTRGVDVGAKSEIHRLISQLAKEGLSIIMVSSDLPEILGMADRVCVMKNGTIVKTFSREEATQEKVLAVSL</sequence>
<evidence type="ECO:0000256" key="3">
    <source>
        <dbReference type="ARBA" id="ARBA00022597"/>
    </source>
</evidence>